<organism evidence="2 3">
    <name type="scientific">Victivallis vadensis</name>
    <dbReference type="NCBI Taxonomy" id="172901"/>
    <lineage>
        <taxon>Bacteria</taxon>
        <taxon>Pseudomonadati</taxon>
        <taxon>Lentisphaerota</taxon>
        <taxon>Lentisphaeria</taxon>
        <taxon>Victivallales</taxon>
        <taxon>Victivallaceae</taxon>
        <taxon>Victivallis</taxon>
    </lineage>
</organism>
<name>A0A2U1APK6_9BACT</name>
<feature type="compositionally biased region" description="Basic and acidic residues" evidence="1">
    <location>
        <begin position="1"/>
        <end position="12"/>
    </location>
</feature>
<evidence type="ECO:0000313" key="2">
    <source>
        <dbReference type="EMBL" id="PVY38298.1"/>
    </source>
</evidence>
<dbReference type="RefSeq" id="WP_207776148.1">
    <property type="nucleotide sequence ID" value="NZ_QEKH01000027.1"/>
</dbReference>
<dbReference type="Proteomes" id="UP000245959">
    <property type="component" value="Unassembled WGS sequence"/>
</dbReference>
<dbReference type="Pfam" id="PF07963">
    <property type="entry name" value="N_methyl"/>
    <property type="match status" value="1"/>
</dbReference>
<evidence type="ECO:0000256" key="1">
    <source>
        <dbReference type="SAM" id="MobiDB-lite"/>
    </source>
</evidence>
<dbReference type="PANTHER" id="PTHR30093">
    <property type="entry name" value="GENERAL SECRETION PATHWAY PROTEIN G"/>
    <property type="match status" value="1"/>
</dbReference>
<reference evidence="2 3" key="1">
    <citation type="submission" date="2018-04" db="EMBL/GenBank/DDBJ databases">
        <title>Genomic Encyclopedia of Type Strains, Phase IV (KMG-IV): sequencing the most valuable type-strain genomes for metagenomic binning, comparative biology and taxonomic classification.</title>
        <authorList>
            <person name="Goeker M."/>
        </authorList>
    </citation>
    <scope>NUCLEOTIDE SEQUENCE [LARGE SCALE GENOMIC DNA]</scope>
    <source>
        <strain evidence="2 3">DSM 14823</strain>
    </source>
</reference>
<sequence length="293" mass="32701">MRNKVKDKEMQRGKRARHTNMPGSMRRNFTLIELLVVIAIIAILAAMLLPALNKARDQAKKASCLNNHKQVGLLMQQYAMSNDDIIPKELKWGGGTENWITIFTHNGSNSGAMDYKASPGMIDRKLLVCSAVPYTKENLNSTWTYTYGMLYGLATGRINHESATERRAHWGVFWFKQDGNQFVKTTRLKHPSAMPLLMDTMRASLKPPAGGWIVMPDNNPDDIGVGLVHGDSANVDYFDGHAAGRSRPELRAAPMLNFQYFVDSAGNTIINAVCKFFNKKSVQIVEADSHISD</sequence>
<dbReference type="Gene3D" id="3.30.700.10">
    <property type="entry name" value="Glycoprotein, Type 4 Pilin"/>
    <property type="match status" value="1"/>
</dbReference>
<gene>
    <name evidence="2" type="ORF">C8D82_12760</name>
</gene>
<evidence type="ECO:0000313" key="3">
    <source>
        <dbReference type="Proteomes" id="UP000245959"/>
    </source>
</evidence>
<dbReference type="EMBL" id="QEKH01000027">
    <property type="protein sequence ID" value="PVY38298.1"/>
    <property type="molecule type" value="Genomic_DNA"/>
</dbReference>
<accession>A0A2U1APK6</accession>
<dbReference type="InterPro" id="IPR045584">
    <property type="entry name" value="Pilin-like"/>
</dbReference>
<dbReference type="InterPro" id="IPR012902">
    <property type="entry name" value="N_methyl_site"/>
</dbReference>
<dbReference type="AlphaFoldDB" id="A0A2U1APK6"/>
<dbReference type="PANTHER" id="PTHR30093:SF2">
    <property type="entry name" value="TYPE II SECRETION SYSTEM PROTEIN H"/>
    <property type="match status" value="1"/>
</dbReference>
<protein>
    <submittedName>
        <fullName evidence="2">Prepilin-type N-terminal cleavage/methylation domain-containing protein</fullName>
    </submittedName>
</protein>
<feature type="region of interest" description="Disordered" evidence="1">
    <location>
        <begin position="1"/>
        <end position="22"/>
    </location>
</feature>
<dbReference type="SUPFAM" id="SSF54523">
    <property type="entry name" value="Pili subunits"/>
    <property type="match status" value="1"/>
</dbReference>
<comment type="caution">
    <text evidence="2">The sequence shown here is derived from an EMBL/GenBank/DDBJ whole genome shotgun (WGS) entry which is preliminary data.</text>
</comment>
<dbReference type="NCBIfam" id="TIGR02532">
    <property type="entry name" value="IV_pilin_GFxxxE"/>
    <property type="match status" value="1"/>
</dbReference>
<dbReference type="GeneID" id="78296439"/>
<proteinExistence type="predicted"/>
<keyword evidence="3" id="KW-1185">Reference proteome</keyword>